<dbReference type="OrthoDB" id="3225986at2"/>
<evidence type="ECO:0000256" key="5">
    <source>
        <dbReference type="SAM" id="MobiDB-lite"/>
    </source>
</evidence>
<evidence type="ECO:0000313" key="8">
    <source>
        <dbReference type="EMBL" id="KAA8828830.1"/>
    </source>
</evidence>
<dbReference type="CDD" id="cd00995">
    <property type="entry name" value="PBP2_NikA_DppA_OppA_like"/>
    <property type="match status" value="1"/>
</dbReference>
<sequence length="625" mass="70012">MAAHRRRTHRRARRLRTGGHHQPAHGPQQAARPVDPVHLARPQHRAIHLRTHLRDLPRRPRGGRPHRTGVQPPRQRLHTASDRRHPQTVQRIRGTTGGRNERCRTRRGAGMMRMIPMMSKAAAMVLAAVMTISVSACGSHSTAADTQDLVVARSLETTDMLPATGYSNGDIWAIQQVYQTLTRNKADGSGVEPGLAESWDESADQLSWTFHLRHGVKFHNGTEMTSKDVKFSIDFARTARDDKPWQFLFEAISGVDVIDDYTVRIDLSEPWAPLLSDLSISAISIMPADFAGMSETAFRSNPIGTGPYKVGEWKKGDYIKFVRNNDYWEKGKPKLNSVTFKYVSDANTRSQMVQSGQAQIDEFPTAVSVSALNKTKNVHVASFPSTSLIWVNLNNRKKPLDDVHVRRALAYAIDKQAIVRAVYYGQAESANSMLSKNLMGYSKDVKDLRYSMEKAKEELAKSNAPKHFSLTIQVQSGDPEKAMLAQILQESWKDLGVDVTLQTLDSTTVYSNRTSGDFDVAMFEMTNDISDPDEWMQYMFSSSANVNSGYANPQVDDLIKKAAADSDRDTRLRYYAQVQQIIADDAPEIPLVYKPGLFAVRDQVKDFSVTTLGEYKLVDTTIAQE</sequence>
<feature type="compositionally biased region" description="Basic residues" evidence="5">
    <location>
        <begin position="1"/>
        <end position="23"/>
    </location>
</feature>
<dbReference type="EMBL" id="RZUI01000011">
    <property type="protein sequence ID" value="KAA8828830.1"/>
    <property type="molecule type" value="Genomic_DNA"/>
</dbReference>
<dbReference type="PANTHER" id="PTHR30290">
    <property type="entry name" value="PERIPLASMIC BINDING COMPONENT OF ABC TRANSPORTER"/>
    <property type="match status" value="1"/>
</dbReference>
<comment type="subcellular location">
    <subcellularLocation>
        <location evidence="1">Cell membrane</location>
        <topology evidence="1">Lipid-anchor</topology>
    </subcellularLocation>
</comment>
<keyword evidence="6" id="KW-1133">Transmembrane helix</keyword>
<feature type="domain" description="Solute-binding protein family 5" evidence="7">
    <location>
        <begin position="191"/>
        <end position="545"/>
    </location>
</feature>
<accession>A0A5M9ZZL8</accession>
<evidence type="ECO:0000256" key="4">
    <source>
        <dbReference type="ARBA" id="ARBA00022729"/>
    </source>
</evidence>
<dbReference type="AlphaFoldDB" id="A0A5M9ZZL8"/>
<feature type="transmembrane region" description="Helical" evidence="6">
    <location>
        <begin position="121"/>
        <end position="141"/>
    </location>
</feature>
<comment type="caution">
    <text evidence="8">The sequence shown here is derived from an EMBL/GenBank/DDBJ whole genome shotgun (WGS) entry which is preliminary data.</text>
</comment>
<keyword evidence="6" id="KW-0472">Membrane</keyword>
<feature type="region of interest" description="Disordered" evidence="5">
    <location>
        <begin position="54"/>
        <end position="88"/>
    </location>
</feature>
<keyword evidence="4" id="KW-0732">Signal</keyword>
<comment type="similarity">
    <text evidence="2">Belongs to the bacterial solute-binding protein 5 family.</text>
</comment>
<dbReference type="GO" id="GO:0005886">
    <property type="term" value="C:plasma membrane"/>
    <property type="evidence" value="ECO:0007669"/>
    <property type="project" value="UniProtKB-SubCell"/>
</dbReference>
<dbReference type="InterPro" id="IPR000914">
    <property type="entry name" value="SBP_5_dom"/>
</dbReference>
<dbReference type="SUPFAM" id="SSF53850">
    <property type="entry name" value="Periplasmic binding protein-like II"/>
    <property type="match status" value="1"/>
</dbReference>
<keyword evidence="6" id="KW-0812">Transmembrane</keyword>
<reference evidence="8 9" key="1">
    <citation type="journal article" date="2019" name="Syst. Appl. Microbiol.">
        <title>Characterization of Bifidobacterium species in feaces of the Egyptian fruit bat: Description of B. vespertilionis sp. nov. and B. rousetti sp. nov.</title>
        <authorList>
            <person name="Modesto M."/>
            <person name="Satti M."/>
            <person name="Watanabe K."/>
            <person name="Puglisi E."/>
            <person name="Morelli L."/>
            <person name="Huang C.-H."/>
            <person name="Liou J.-S."/>
            <person name="Miyashita M."/>
            <person name="Tamura T."/>
            <person name="Saito S."/>
            <person name="Mori K."/>
            <person name="Huang L."/>
            <person name="Sciavilla P."/>
            <person name="Sandri C."/>
            <person name="Spiezio C."/>
            <person name="Vitali F."/>
            <person name="Cavalieri D."/>
            <person name="Perpetuini G."/>
            <person name="Tofalo R."/>
            <person name="Bonetti A."/>
            <person name="Arita M."/>
            <person name="Mattarelli P."/>
        </authorList>
    </citation>
    <scope>NUCLEOTIDE SEQUENCE [LARGE SCALE GENOMIC DNA]</scope>
    <source>
        <strain evidence="8 9">RST7</strain>
    </source>
</reference>
<dbReference type="GO" id="GO:1904680">
    <property type="term" value="F:peptide transmembrane transporter activity"/>
    <property type="evidence" value="ECO:0007669"/>
    <property type="project" value="TreeGrafter"/>
</dbReference>
<dbReference type="Gene3D" id="3.10.105.10">
    <property type="entry name" value="Dipeptide-binding Protein, Domain 3"/>
    <property type="match status" value="1"/>
</dbReference>
<dbReference type="GO" id="GO:0015833">
    <property type="term" value="P:peptide transport"/>
    <property type="evidence" value="ECO:0007669"/>
    <property type="project" value="TreeGrafter"/>
</dbReference>
<organism evidence="8 9">
    <name type="scientific">Bifidobacterium tissieri</name>
    <dbReference type="NCBI Taxonomy" id="1630162"/>
    <lineage>
        <taxon>Bacteria</taxon>
        <taxon>Bacillati</taxon>
        <taxon>Actinomycetota</taxon>
        <taxon>Actinomycetes</taxon>
        <taxon>Bifidobacteriales</taxon>
        <taxon>Bifidobacteriaceae</taxon>
        <taxon>Bifidobacterium</taxon>
    </lineage>
</organism>
<feature type="region of interest" description="Disordered" evidence="5">
    <location>
        <begin position="1"/>
        <end position="34"/>
    </location>
</feature>
<proteinExistence type="inferred from homology"/>
<protein>
    <submittedName>
        <fullName evidence="8">ABC transporter substrate-binding protein</fullName>
    </submittedName>
</protein>
<gene>
    <name evidence="8" type="ORF">EMO89_08520</name>
</gene>
<evidence type="ECO:0000313" key="9">
    <source>
        <dbReference type="Proteomes" id="UP000412028"/>
    </source>
</evidence>
<evidence type="ECO:0000256" key="3">
    <source>
        <dbReference type="ARBA" id="ARBA00022448"/>
    </source>
</evidence>
<evidence type="ECO:0000256" key="1">
    <source>
        <dbReference type="ARBA" id="ARBA00004193"/>
    </source>
</evidence>
<dbReference type="PROSITE" id="PS01040">
    <property type="entry name" value="SBP_BACTERIAL_5"/>
    <property type="match status" value="1"/>
</dbReference>
<name>A0A5M9ZZL8_9BIFI</name>
<evidence type="ECO:0000256" key="6">
    <source>
        <dbReference type="SAM" id="Phobius"/>
    </source>
</evidence>
<dbReference type="InterPro" id="IPR023765">
    <property type="entry name" value="SBP_5_CS"/>
</dbReference>
<evidence type="ECO:0000259" key="7">
    <source>
        <dbReference type="Pfam" id="PF00496"/>
    </source>
</evidence>
<dbReference type="Pfam" id="PF00496">
    <property type="entry name" value="SBP_bac_5"/>
    <property type="match status" value="1"/>
</dbReference>
<dbReference type="Gene3D" id="3.90.76.10">
    <property type="entry name" value="Dipeptide-binding Protein, Domain 1"/>
    <property type="match status" value="1"/>
</dbReference>
<dbReference type="InterPro" id="IPR039424">
    <property type="entry name" value="SBP_5"/>
</dbReference>
<dbReference type="PANTHER" id="PTHR30290:SF9">
    <property type="entry name" value="OLIGOPEPTIDE-BINDING PROTEIN APPA"/>
    <property type="match status" value="1"/>
</dbReference>
<dbReference type="Gene3D" id="3.40.190.10">
    <property type="entry name" value="Periplasmic binding protein-like II"/>
    <property type="match status" value="1"/>
</dbReference>
<keyword evidence="3" id="KW-0813">Transport</keyword>
<dbReference type="Proteomes" id="UP000412028">
    <property type="component" value="Unassembled WGS sequence"/>
</dbReference>
<evidence type="ECO:0000256" key="2">
    <source>
        <dbReference type="ARBA" id="ARBA00005695"/>
    </source>
</evidence>